<dbReference type="PANTHER" id="PTHR43046">
    <property type="entry name" value="GDP-MANNOSE MANNOSYL HYDROLASE"/>
    <property type="match status" value="1"/>
</dbReference>
<evidence type="ECO:0000313" key="5">
    <source>
        <dbReference type="Proteomes" id="UP000626220"/>
    </source>
</evidence>
<protein>
    <submittedName>
        <fullName evidence="4">NUDIX hydrolase</fullName>
    </submittedName>
</protein>
<comment type="cofactor">
    <cofactor evidence="1">
        <name>Mg(2+)</name>
        <dbReference type="ChEBI" id="CHEBI:18420"/>
    </cofactor>
</comment>
<feature type="domain" description="Nudix hydrolase" evidence="3">
    <location>
        <begin position="14"/>
        <end position="145"/>
    </location>
</feature>
<reference evidence="4" key="1">
    <citation type="journal article" date="2014" name="Int. J. Syst. Evol. Microbiol.">
        <title>Complete genome sequence of Corynebacterium casei LMG S-19264T (=DSM 44701T), isolated from a smear-ripened cheese.</title>
        <authorList>
            <consortium name="US DOE Joint Genome Institute (JGI-PGF)"/>
            <person name="Walter F."/>
            <person name="Albersmeier A."/>
            <person name="Kalinowski J."/>
            <person name="Ruckert C."/>
        </authorList>
    </citation>
    <scope>NUCLEOTIDE SEQUENCE</scope>
    <source>
        <strain evidence="4">KCTC 42650</strain>
    </source>
</reference>
<dbReference type="AlphaFoldDB" id="A0A8J3GTL4"/>
<dbReference type="SUPFAM" id="SSF55811">
    <property type="entry name" value="Nudix"/>
    <property type="match status" value="1"/>
</dbReference>
<dbReference type="Gene3D" id="3.90.79.10">
    <property type="entry name" value="Nucleoside Triphosphate Pyrophosphohydrolase"/>
    <property type="match status" value="1"/>
</dbReference>
<gene>
    <name evidence="4" type="ORF">GCM10017056_04060</name>
</gene>
<accession>A0A8J3GTL4</accession>
<keyword evidence="2 4" id="KW-0378">Hydrolase</keyword>
<dbReference type="InterPro" id="IPR015797">
    <property type="entry name" value="NUDIX_hydrolase-like_dom_sf"/>
</dbReference>
<evidence type="ECO:0000313" key="4">
    <source>
        <dbReference type="EMBL" id="GHF35617.1"/>
    </source>
</evidence>
<evidence type="ECO:0000256" key="2">
    <source>
        <dbReference type="ARBA" id="ARBA00022801"/>
    </source>
</evidence>
<dbReference type="RefSeq" id="WP_189678361.1">
    <property type="nucleotide sequence ID" value="NZ_BNCJ01000001.1"/>
</dbReference>
<organism evidence="4 5">
    <name type="scientific">Seohaeicola zhoushanensis</name>
    <dbReference type="NCBI Taxonomy" id="1569283"/>
    <lineage>
        <taxon>Bacteria</taxon>
        <taxon>Pseudomonadati</taxon>
        <taxon>Pseudomonadota</taxon>
        <taxon>Alphaproteobacteria</taxon>
        <taxon>Rhodobacterales</taxon>
        <taxon>Roseobacteraceae</taxon>
        <taxon>Seohaeicola</taxon>
    </lineage>
</organism>
<dbReference type="Proteomes" id="UP000626220">
    <property type="component" value="Unassembled WGS sequence"/>
</dbReference>
<dbReference type="PROSITE" id="PS00893">
    <property type="entry name" value="NUDIX_BOX"/>
    <property type="match status" value="1"/>
</dbReference>
<sequence>MIRRFGDTPDPGRTYIRRAGAYAILPLDGRLLLTHQAEPEPEIQLPGGGIDRGESLVAALHREVFEETGWRISAPRRFGVFRRFAYMPEYDLWAEKICTIYIARPVACLGEPTEPGHEALWADMDAAARLLGNPGDRHFTALFASLNAR</sequence>
<keyword evidence="5" id="KW-1185">Reference proteome</keyword>
<dbReference type="InterPro" id="IPR020084">
    <property type="entry name" value="NUDIX_hydrolase_CS"/>
</dbReference>
<dbReference type="PROSITE" id="PS51462">
    <property type="entry name" value="NUDIX"/>
    <property type="match status" value="1"/>
</dbReference>
<dbReference type="PANTHER" id="PTHR43046:SF14">
    <property type="entry name" value="MUTT_NUDIX FAMILY PROTEIN"/>
    <property type="match status" value="1"/>
</dbReference>
<evidence type="ECO:0000259" key="3">
    <source>
        <dbReference type="PROSITE" id="PS51462"/>
    </source>
</evidence>
<proteinExistence type="predicted"/>
<name>A0A8J3GTL4_9RHOB</name>
<dbReference type="InterPro" id="IPR000086">
    <property type="entry name" value="NUDIX_hydrolase_dom"/>
</dbReference>
<comment type="caution">
    <text evidence="4">The sequence shown here is derived from an EMBL/GenBank/DDBJ whole genome shotgun (WGS) entry which is preliminary data.</text>
</comment>
<reference evidence="4" key="2">
    <citation type="submission" date="2020-09" db="EMBL/GenBank/DDBJ databases">
        <authorList>
            <person name="Sun Q."/>
            <person name="Kim S."/>
        </authorList>
    </citation>
    <scope>NUCLEOTIDE SEQUENCE</scope>
    <source>
        <strain evidence="4">KCTC 42650</strain>
    </source>
</reference>
<dbReference type="GO" id="GO:0016787">
    <property type="term" value="F:hydrolase activity"/>
    <property type="evidence" value="ECO:0007669"/>
    <property type="project" value="UniProtKB-KW"/>
</dbReference>
<evidence type="ECO:0000256" key="1">
    <source>
        <dbReference type="ARBA" id="ARBA00001946"/>
    </source>
</evidence>
<dbReference type="Pfam" id="PF00293">
    <property type="entry name" value="NUDIX"/>
    <property type="match status" value="1"/>
</dbReference>
<dbReference type="EMBL" id="BNCJ01000001">
    <property type="protein sequence ID" value="GHF35617.1"/>
    <property type="molecule type" value="Genomic_DNA"/>
</dbReference>